<dbReference type="Proteomes" id="UP000483293">
    <property type="component" value="Unassembled WGS sequence"/>
</dbReference>
<reference evidence="2 3" key="1">
    <citation type="submission" date="2019-10" db="EMBL/GenBank/DDBJ databases">
        <title>Bifidobacterium from non-human primates.</title>
        <authorList>
            <person name="Modesto M."/>
        </authorList>
    </citation>
    <scope>NUCLEOTIDE SEQUENCE [LARGE SCALE GENOMIC DNA]</scope>
    <source>
        <strain evidence="2 3">SMA15</strain>
    </source>
</reference>
<evidence type="ECO:0000313" key="2">
    <source>
        <dbReference type="EMBL" id="NEG56166.1"/>
    </source>
</evidence>
<evidence type="ECO:0000256" key="1">
    <source>
        <dbReference type="SAM" id="MobiDB-lite"/>
    </source>
</evidence>
<name>A0A6L9SU77_9BIFI</name>
<gene>
    <name evidence="2" type="ORF">GFD21_10455</name>
</gene>
<dbReference type="RefSeq" id="WP_163197925.1">
    <property type="nucleotide sequence ID" value="NZ_WHZV01000012.1"/>
</dbReference>
<sequence>MADANGNKARKPFWKRWWFWVLIALAVIGGQGGNAVKTSTPAASSTTASTTTQSSPAPRTQESSPAPKATPMPRAEFKTAFAAAYGSPISDVSAFSPQDPGSGHYRTEYRLGAYSDATGEHGTIGDMSIDMVEYDGGEKFRVYLTGPKDSVVGAYPALAKSMDPSLSDADIQASLNRFSAENLPVTDGLATASSATRINNDTLTTETAGAEAYIDANADE</sequence>
<comment type="caution">
    <text evidence="2">The sequence shown here is derived from an EMBL/GenBank/DDBJ whole genome shotgun (WGS) entry which is preliminary data.</text>
</comment>
<proteinExistence type="predicted"/>
<organism evidence="2 3">
    <name type="scientific">Bifidobacterium platyrrhinorum</name>
    <dbReference type="NCBI Taxonomy" id="2661628"/>
    <lineage>
        <taxon>Bacteria</taxon>
        <taxon>Bacillati</taxon>
        <taxon>Actinomycetota</taxon>
        <taxon>Actinomycetes</taxon>
        <taxon>Bifidobacteriales</taxon>
        <taxon>Bifidobacteriaceae</taxon>
        <taxon>Bifidobacterium</taxon>
    </lineage>
</organism>
<dbReference type="AlphaFoldDB" id="A0A6L9SU77"/>
<dbReference type="EMBL" id="WHZV01000012">
    <property type="protein sequence ID" value="NEG56166.1"/>
    <property type="molecule type" value="Genomic_DNA"/>
</dbReference>
<protein>
    <submittedName>
        <fullName evidence="2">Uncharacterized protein</fullName>
    </submittedName>
</protein>
<feature type="region of interest" description="Disordered" evidence="1">
    <location>
        <begin position="33"/>
        <end position="72"/>
    </location>
</feature>
<accession>A0A6L9SU77</accession>
<evidence type="ECO:0000313" key="3">
    <source>
        <dbReference type="Proteomes" id="UP000483293"/>
    </source>
</evidence>
<keyword evidence="3" id="KW-1185">Reference proteome</keyword>
<feature type="compositionally biased region" description="Low complexity" evidence="1">
    <location>
        <begin position="38"/>
        <end position="58"/>
    </location>
</feature>